<dbReference type="GO" id="GO:0035102">
    <property type="term" value="C:PRC1 complex"/>
    <property type="evidence" value="ECO:0007669"/>
    <property type="project" value="TreeGrafter"/>
</dbReference>
<dbReference type="Gene3D" id="1.10.150.50">
    <property type="entry name" value="Transcription Factor, Ets-1"/>
    <property type="match status" value="1"/>
</dbReference>
<feature type="coiled-coil region" evidence="1">
    <location>
        <begin position="11"/>
        <end position="52"/>
    </location>
</feature>
<gene>
    <name evidence="3" type="ORF">HICCMSTLAB_LOCUS984</name>
</gene>
<dbReference type="OrthoDB" id="2390104at2759"/>
<dbReference type="PROSITE" id="PS50105">
    <property type="entry name" value="SAM_DOMAIN"/>
    <property type="match status" value="1"/>
</dbReference>
<sequence>MREINELKRCVAFLEKTTKILNNKYDNLRKKYDELMDDIHEQKQKVEFLIQIIIDESKQSAKEETAAKTDDKLSNNPLVNLDNAVNSITNGITNEPANAVSTPTSSGKQALPKALVKLQVLTHVIEGFVIQESSEPFADKQWTDMDVDSKKDDPAKKIAEEKSVLPIEDLTPKINPIKWTVNEVCDFIRNLPGCSDYAEDFAIQEIDGQALMLLKEDHLMSGMSIKLGPALKIVAKVDSMRIDNNVSNSPLSNSS</sequence>
<dbReference type="InterPro" id="IPR013761">
    <property type="entry name" value="SAM/pointed_sf"/>
</dbReference>
<dbReference type="AlphaFoldDB" id="A0A8J2EMQ8"/>
<name>A0A8J2EMQ8_COTCN</name>
<dbReference type="SMART" id="SM00454">
    <property type="entry name" value="SAM"/>
    <property type="match status" value="1"/>
</dbReference>
<feature type="domain" description="SAM" evidence="2">
    <location>
        <begin position="179"/>
        <end position="243"/>
    </location>
</feature>
<dbReference type="EMBL" id="CAJNRD030001114">
    <property type="protein sequence ID" value="CAG5074252.1"/>
    <property type="molecule type" value="Genomic_DNA"/>
</dbReference>
<organism evidence="3 4">
    <name type="scientific">Cotesia congregata</name>
    <name type="common">Parasitoid wasp</name>
    <name type="synonym">Apanteles congregatus</name>
    <dbReference type="NCBI Taxonomy" id="51543"/>
    <lineage>
        <taxon>Eukaryota</taxon>
        <taxon>Metazoa</taxon>
        <taxon>Ecdysozoa</taxon>
        <taxon>Arthropoda</taxon>
        <taxon>Hexapoda</taxon>
        <taxon>Insecta</taxon>
        <taxon>Pterygota</taxon>
        <taxon>Neoptera</taxon>
        <taxon>Endopterygota</taxon>
        <taxon>Hymenoptera</taxon>
        <taxon>Apocrita</taxon>
        <taxon>Ichneumonoidea</taxon>
        <taxon>Braconidae</taxon>
        <taxon>Microgastrinae</taxon>
        <taxon>Cotesia</taxon>
    </lineage>
</organism>
<protein>
    <submittedName>
        <fullName evidence="3">Similar to PHC3: Polyhomeotic-like protein 3 (Homo sapiens)</fullName>
    </submittedName>
</protein>
<proteinExistence type="predicted"/>
<dbReference type="InterPro" id="IPR001660">
    <property type="entry name" value="SAM"/>
</dbReference>
<evidence type="ECO:0000259" key="2">
    <source>
        <dbReference type="PROSITE" id="PS50105"/>
    </source>
</evidence>
<dbReference type="SUPFAM" id="SSF47769">
    <property type="entry name" value="SAM/Pointed domain"/>
    <property type="match status" value="1"/>
</dbReference>
<evidence type="ECO:0000313" key="4">
    <source>
        <dbReference type="Proteomes" id="UP000786811"/>
    </source>
</evidence>
<dbReference type="CDD" id="cd09577">
    <property type="entry name" value="SAM_Ph1_2_3"/>
    <property type="match status" value="1"/>
</dbReference>
<keyword evidence="4" id="KW-1185">Reference proteome</keyword>
<evidence type="ECO:0000313" key="3">
    <source>
        <dbReference type="EMBL" id="CAG5074252.1"/>
    </source>
</evidence>
<dbReference type="GO" id="GO:0003682">
    <property type="term" value="F:chromatin binding"/>
    <property type="evidence" value="ECO:0007669"/>
    <property type="project" value="TreeGrafter"/>
</dbReference>
<dbReference type="Proteomes" id="UP000786811">
    <property type="component" value="Unassembled WGS sequence"/>
</dbReference>
<reference evidence="3" key="1">
    <citation type="submission" date="2021-04" db="EMBL/GenBank/DDBJ databases">
        <authorList>
            <person name="Chebbi M.A.C M."/>
        </authorList>
    </citation>
    <scope>NUCLEOTIDE SEQUENCE</scope>
</reference>
<comment type="caution">
    <text evidence="3">The sequence shown here is derived from an EMBL/GenBank/DDBJ whole genome shotgun (WGS) entry which is preliminary data.</text>
</comment>
<dbReference type="Pfam" id="PF00536">
    <property type="entry name" value="SAM_1"/>
    <property type="match status" value="1"/>
</dbReference>
<accession>A0A8J2EMQ8</accession>
<dbReference type="GO" id="GO:0042393">
    <property type="term" value="F:histone binding"/>
    <property type="evidence" value="ECO:0007669"/>
    <property type="project" value="TreeGrafter"/>
</dbReference>
<dbReference type="PANTHER" id="PTHR12247:SF138">
    <property type="entry name" value="POLYHOMEOTIC DISTAL, ISOFORM A-RELATED"/>
    <property type="match status" value="1"/>
</dbReference>
<dbReference type="PANTHER" id="PTHR12247">
    <property type="entry name" value="POLYCOMB GROUP PROTEIN"/>
    <property type="match status" value="1"/>
</dbReference>
<evidence type="ECO:0000256" key="1">
    <source>
        <dbReference type="SAM" id="Coils"/>
    </source>
</evidence>
<keyword evidence="1" id="KW-0175">Coiled coil</keyword>
<dbReference type="InterPro" id="IPR050548">
    <property type="entry name" value="PcG_chromatin_remod_factors"/>
</dbReference>
<dbReference type="GO" id="GO:0045892">
    <property type="term" value="P:negative regulation of DNA-templated transcription"/>
    <property type="evidence" value="ECO:0007669"/>
    <property type="project" value="TreeGrafter"/>
</dbReference>